<dbReference type="FunFam" id="1.25.40.10:FF:000029">
    <property type="entry name" value="peptidyl-prolyl cis-trans isomerase D"/>
    <property type="match status" value="1"/>
</dbReference>
<name>A0AAN9B1L2_9CAEN</name>
<keyword evidence="6 14" id="KW-0802">TPR repeat</keyword>
<evidence type="ECO:0000256" key="6">
    <source>
        <dbReference type="ARBA" id="ARBA00022803"/>
    </source>
</evidence>
<dbReference type="AlphaFoldDB" id="A0AAN9B1L2"/>
<dbReference type="Gene3D" id="2.40.100.10">
    <property type="entry name" value="Cyclophilin-like"/>
    <property type="match status" value="1"/>
</dbReference>
<organism evidence="17 18">
    <name type="scientific">Littorina saxatilis</name>
    <dbReference type="NCBI Taxonomy" id="31220"/>
    <lineage>
        <taxon>Eukaryota</taxon>
        <taxon>Metazoa</taxon>
        <taxon>Spiralia</taxon>
        <taxon>Lophotrochozoa</taxon>
        <taxon>Mollusca</taxon>
        <taxon>Gastropoda</taxon>
        <taxon>Caenogastropoda</taxon>
        <taxon>Littorinimorpha</taxon>
        <taxon>Littorinoidea</taxon>
        <taxon>Littorinidae</taxon>
        <taxon>Littorina</taxon>
    </lineage>
</organism>
<feature type="domain" description="PPIase cyclophilin-type" evidence="16">
    <location>
        <begin position="10"/>
        <end position="174"/>
    </location>
</feature>
<evidence type="ECO:0000259" key="16">
    <source>
        <dbReference type="PROSITE" id="PS50072"/>
    </source>
</evidence>
<protein>
    <recommendedName>
        <fullName evidence="10">Peptidyl-prolyl cis-trans isomerase D</fullName>
        <ecNumber evidence="3">5.2.1.8</ecNumber>
    </recommendedName>
    <alternativeName>
        <fullName evidence="12">40 kDa peptidyl-prolyl cis-trans isomerase</fullName>
    </alternativeName>
    <alternativeName>
        <fullName evidence="13">Cyclophilin-40</fullName>
    </alternativeName>
    <alternativeName>
        <fullName evidence="11">Rotamase D</fullName>
    </alternativeName>
</protein>
<dbReference type="PANTHER" id="PTHR11071">
    <property type="entry name" value="PEPTIDYL-PROLYL CIS-TRANS ISOMERASE"/>
    <property type="match status" value="1"/>
</dbReference>
<evidence type="ECO:0000256" key="10">
    <source>
        <dbReference type="ARBA" id="ARBA00074451"/>
    </source>
</evidence>
<evidence type="ECO:0000256" key="2">
    <source>
        <dbReference type="ARBA" id="ARBA00004496"/>
    </source>
</evidence>
<evidence type="ECO:0000256" key="15">
    <source>
        <dbReference type="SAM" id="Coils"/>
    </source>
</evidence>
<comment type="subunit">
    <text evidence="9">Identified in ESR1 or NR3C1/GCR steroid receptor-chaperone complexes. Found in HSP90 chaperone complexes with kinase clients LCK or EIF2AK1. Two monomers associate with one HSP90 homodimer. Interacts with HSP90AA1. Interacts with HSP90AB1; PPID and FKBP4 compete for binding to HSP90AB1 and the interaction is mutually exclusive with the PPID:HSPA8 interaction. Interacts with HSPA8; PPID and STIP1 but not FKBP4 compete for binding to HSPA8 and the interaction is mutually exclusive with the PPID:HSP90AB1 interaction. Interacts with S100A1 and S100A2; the interactions dissociate the PPID:HSP90AA1 interaction. Interacts with S100A6. Interacts with MYB, ILF2, XRCC6, RACK1 and RPS3. Interacts with cytoplasmic dynein 1 intermediate chain (DYNC1I1 or DYNC1I2).</text>
</comment>
<dbReference type="Gene3D" id="1.25.40.10">
    <property type="entry name" value="Tetratricopeptide repeat domain"/>
    <property type="match status" value="1"/>
</dbReference>
<evidence type="ECO:0000256" key="13">
    <source>
        <dbReference type="ARBA" id="ARBA00082405"/>
    </source>
</evidence>
<dbReference type="GO" id="GO:0016018">
    <property type="term" value="F:cyclosporin A binding"/>
    <property type="evidence" value="ECO:0007669"/>
    <property type="project" value="TreeGrafter"/>
</dbReference>
<evidence type="ECO:0000256" key="1">
    <source>
        <dbReference type="ARBA" id="ARBA00000971"/>
    </source>
</evidence>
<evidence type="ECO:0000256" key="9">
    <source>
        <dbReference type="ARBA" id="ARBA00064827"/>
    </source>
</evidence>
<keyword evidence="15" id="KW-0175">Coiled coil</keyword>
<accession>A0AAN9B1L2</accession>
<keyword evidence="8" id="KW-0413">Isomerase</keyword>
<dbReference type="SUPFAM" id="SSF48452">
    <property type="entry name" value="TPR-like"/>
    <property type="match status" value="1"/>
</dbReference>
<evidence type="ECO:0000256" key="4">
    <source>
        <dbReference type="ARBA" id="ARBA00022490"/>
    </source>
</evidence>
<dbReference type="Pfam" id="PF00160">
    <property type="entry name" value="Pro_isomerase"/>
    <property type="match status" value="1"/>
</dbReference>
<sequence length="368" mass="41476">MASAGNPRVFFDVSIGDENVGKIAFELFADKVPKTAENFRALCTGEKGESSKPGVNLHFKGTIFHRIIKDFMIQGGDFTNHNGTGGESIYGEKFEDENLELKHDRPFLLSMANAGPNTNGSQFFITTVPTPHLDNKHVVFGEVIVGQSVVRELEDVEKEGETPLKECKIVDCGELPADFDMSQFRQDDTGDTYAEFPSDSGIDFKLETCRDEVKKVVLEVKEFGNQLFKAGKYGAARRKYKKALRYLEKLDEEQEMEEEQQKAMEKELHIPVTLNVAACNIKLGSFEDALENCNEVMSADENNSKAQFRRGQAYTGLKDWDNALMAFQQAHASSPDDKGIMREIQKVKKTLEDEKKKEKQMYSRMFAS</sequence>
<dbReference type="CDD" id="cd01926">
    <property type="entry name" value="cyclophilin_ABH_like"/>
    <property type="match status" value="1"/>
</dbReference>
<reference evidence="17 18" key="1">
    <citation type="submission" date="2024-02" db="EMBL/GenBank/DDBJ databases">
        <title>Chromosome-scale genome assembly of the rough periwinkle Littorina saxatilis.</title>
        <authorList>
            <person name="De Jode A."/>
            <person name="Faria R."/>
            <person name="Formenti G."/>
            <person name="Sims Y."/>
            <person name="Smith T.P."/>
            <person name="Tracey A."/>
            <person name="Wood J.M.D."/>
            <person name="Zagrodzka Z.B."/>
            <person name="Johannesson K."/>
            <person name="Butlin R.K."/>
            <person name="Leder E.H."/>
        </authorList>
    </citation>
    <scope>NUCLEOTIDE SEQUENCE [LARGE SCALE GENOMIC DNA]</scope>
    <source>
        <strain evidence="17">Snail1</strain>
        <tissue evidence="17">Muscle</tissue>
    </source>
</reference>
<dbReference type="EC" id="5.2.1.8" evidence="3"/>
<comment type="catalytic activity">
    <reaction evidence="1">
        <text>[protein]-peptidylproline (omega=180) = [protein]-peptidylproline (omega=0)</text>
        <dbReference type="Rhea" id="RHEA:16237"/>
        <dbReference type="Rhea" id="RHEA-COMP:10747"/>
        <dbReference type="Rhea" id="RHEA-COMP:10748"/>
        <dbReference type="ChEBI" id="CHEBI:83833"/>
        <dbReference type="ChEBI" id="CHEBI:83834"/>
        <dbReference type="EC" id="5.2.1.8"/>
    </reaction>
</comment>
<evidence type="ECO:0000256" key="12">
    <source>
        <dbReference type="ARBA" id="ARBA00077823"/>
    </source>
</evidence>
<evidence type="ECO:0000256" key="5">
    <source>
        <dbReference type="ARBA" id="ARBA00022737"/>
    </source>
</evidence>
<keyword evidence="5" id="KW-0677">Repeat</keyword>
<feature type="coiled-coil region" evidence="15">
    <location>
        <begin position="240"/>
        <end position="269"/>
    </location>
</feature>
<dbReference type="InterPro" id="IPR020892">
    <property type="entry name" value="Cyclophilin-type_PPIase_CS"/>
</dbReference>
<feature type="repeat" description="TPR" evidence="14">
    <location>
        <begin position="304"/>
        <end position="337"/>
    </location>
</feature>
<dbReference type="InterPro" id="IPR011990">
    <property type="entry name" value="TPR-like_helical_dom_sf"/>
</dbReference>
<keyword evidence="7" id="KW-0697">Rotamase</keyword>
<dbReference type="EMBL" id="JBAMIC010000013">
    <property type="protein sequence ID" value="KAK7097207.1"/>
    <property type="molecule type" value="Genomic_DNA"/>
</dbReference>
<comment type="caution">
    <text evidence="17">The sequence shown here is derived from an EMBL/GenBank/DDBJ whole genome shotgun (WGS) entry which is preliminary data.</text>
</comment>
<evidence type="ECO:0000256" key="8">
    <source>
        <dbReference type="ARBA" id="ARBA00023235"/>
    </source>
</evidence>
<dbReference type="SMART" id="SM00028">
    <property type="entry name" value="TPR"/>
    <property type="match status" value="3"/>
</dbReference>
<dbReference type="FunFam" id="2.40.100.10:FF:000009">
    <property type="entry name" value="Peptidyl-prolyl cis-trans isomerase D"/>
    <property type="match status" value="1"/>
</dbReference>
<dbReference type="Proteomes" id="UP001374579">
    <property type="component" value="Unassembled WGS sequence"/>
</dbReference>
<dbReference type="GO" id="GO:0005737">
    <property type="term" value="C:cytoplasm"/>
    <property type="evidence" value="ECO:0007669"/>
    <property type="project" value="UniProtKB-SubCell"/>
</dbReference>
<evidence type="ECO:0000256" key="11">
    <source>
        <dbReference type="ARBA" id="ARBA00076602"/>
    </source>
</evidence>
<dbReference type="SUPFAM" id="SSF50891">
    <property type="entry name" value="Cyclophilin-like"/>
    <property type="match status" value="1"/>
</dbReference>
<dbReference type="PROSITE" id="PS50072">
    <property type="entry name" value="CSA_PPIASE_2"/>
    <property type="match status" value="1"/>
</dbReference>
<dbReference type="InterPro" id="IPR002130">
    <property type="entry name" value="Cyclophilin-type_PPIase_dom"/>
</dbReference>
<keyword evidence="4" id="KW-0963">Cytoplasm</keyword>
<dbReference type="InterPro" id="IPR019734">
    <property type="entry name" value="TPR_rpt"/>
</dbReference>
<dbReference type="GO" id="GO:0006457">
    <property type="term" value="P:protein folding"/>
    <property type="evidence" value="ECO:0007669"/>
    <property type="project" value="InterPro"/>
</dbReference>
<keyword evidence="18" id="KW-1185">Reference proteome</keyword>
<evidence type="ECO:0000256" key="7">
    <source>
        <dbReference type="ARBA" id="ARBA00023110"/>
    </source>
</evidence>
<dbReference type="PRINTS" id="PR00153">
    <property type="entry name" value="CSAPPISMRASE"/>
</dbReference>
<dbReference type="GO" id="GO:0003755">
    <property type="term" value="F:peptidyl-prolyl cis-trans isomerase activity"/>
    <property type="evidence" value="ECO:0007669"/>
    <property type="project" value="UniProtKB-KW"/>
</dbReference>
<evidence type="ECO:0000256" key="14">
    <source>
        <dbReference type="PROSITE-ProRule" id="PRU00339"/>
    </source>
</evidence>
<gene>
    <name evidence="17" type="ORF">V1264_004219</name>
</gene>
<evidence type="ECO:0000256" key="3">
    <source>
        <dbReference type="ARBA" id="ARBA00013194"/>
    </source>
</evidence>
<dbReference type="PANTHER" id="PTHR11071:SF561">
    <property type="entry name" value="PEPTIDYL-PROLYL CIS-TRANS ISOMERASE D-RELATED"/>
    <property type="match status" value="1"/>
</dbReference>
<dbReference type="PROSITE" id="PS00170">
    <property type="entry name" value="CSA_PPIASE_1"/>
    <property type="match status" value="1"/>
</dbReference>
<evidence type="ECO:0000313" key="18">
    <source>
        <dbReference type="Proteomes" id="UP001374579"/>
    </source>
</evidence>
<dbReference type="PROSITE" id="PS50005">
    <property type="entry name" value="TPR"/>
    <property type="match status" value="1"/>
</dbReference>
<comment type="subcellular location">
    <subcellularLocation>
        <location evidence="2">Cytoplasm</location>
    </subcellularLocation>
</comment>
<dbReference type="InterPro" id="IPR029000">
    <property type="entry name" value="Cyclophilin-like_dom_sf"/>
</dbReference>
<evidence type="ECO:0000313" key="17">
    <source>
        <dbReference type="EMBL" id="KAK7097207.1"/>
    </source>
</evidence>
<proteinExistence type="predicted"/>